<evidence type="ECO:0000313" key="7">
    <source>
        <dbReference type="Proteomes" id="UP001154095"/>
    </source>
</evidence>
<evidence type="ECO:0000313" key="6">
    <source>
        <dbReference type="EMBL" id="CAH2761166.1"/>
    </source>
</evidence>
<dbReference type="InterPro" id="IPR001360">
    <property type="entry name" value="Glyco_hydro_1"/>
</dbReference>
<evidence type="ECO:0000256" key="1">
    <source>
        <dbReference type="ARBA" id="ARBA00010838"/>
    </source>
</evidence>
<comment type="similarity">
    <text evidence="1 4">Belongs to the glycosyl hydrolase 1 family.</text>
</comment>
<dbReference type="AlphaFoldDB" id="A0AAU9VFC5"/>
<gene>
    <name evidence="5" type="primary">gmuD</name>
    <name evidence="5" type="ORF">ERYAMS2_00564</name>
    <name evidence="6" type="ORF">ERYAMS_00274</name>
</gene>
<name>A0AAU9VFC5_9FIRM</name>
<dbReference type="GO" id="GO:0008706">
    <property type="term" value="F:6-phospho-beta-glucosidase activity"/>
    <property type="evidence" value="ECO:0007669"/>
    <property type="project" value="UniProtKB-EC"/>
</dbReference>
<dbReference type="PANTHER" id="PTHR10353">
    <property type="entry name" value="GLYCOSYL HYDROLASE"/>
    <property type="match status" value="1"/>
</dbReference>
<evidence type="ECO:0000256" key="2">
    <source>
        <dbReference type="ARBA" id="ARBA00022801"/>
    </source>
</evidence>
<keyword evidence="3 5" id="KW-0326">Glycosidase</keyword>
<sequence length="464" mass="53954">MMKPTNDFSLPKHFWFGAATSAPQTEGAADVDGKSPSTWDMWHKLEPNQFDQEIGPNQTSDVYHHYREDVKRMQAMKLNSFRTSIAWTRLLPDGETLNQKAVTFYRDYFSAMLEAGIEPVINLFHFDMPWWLMEKGGWEYEGISDAFAYYASVCVETFGDLVTYWTTFNEPIVHVECSYLYGYHYPAIHDFKKAIHAGYQTILAHAKAIQAMRAVKPDAKLGTILNLTPVYGKSVQEEDLKAQEAADLLNTKSFLDGMVLGTFSEPLKALLLEHDLMPDTNPEDLEIISDVKLDFIGVNYYQPRRVQAPTTSKTPAQDPEDLYIPYIWPERRMNPYRGWEIYPEALSDIATLIKDEYHNIPWYLSENGMGVADEMRFVDEDDVIQDDYRVEFIYDHLKVLEQAIADGANCFGYHLWTFVDCWSWLNGYRNRYGFYRIDLKTQKRFPKQSSFWMRAVIEHHQKGE</sequence>
<dbReference type="PRINTS" id="PR00131">
    <property type="entry name" value="GLHYDRLASE1"/>
</dbReference>
<evidence type="ECO:0000256" key="3">
    <source>
        <dbReference type="ARBA" id="ARBA00023295"/>
    </source>
</evidence>
<proteinExistence type="inferred from homology"/>
<organism evidence="5 8">
    <name type="scientific">Erysipelothrix amsterdamensis</name>
    <dbReference type="NCBI Taxonomy" id="2929157"/>
    <lineage>
        <taxon>Bacteria</taxon>
        <taxon>Bacillati</taxon>
        <taxon>Bacillota</taxon>
        <taxon>Erysipelotrichia</taxon>
        <taxon>Erysipelotrichales</taxon>
        <taxon>Erysipelotrichaceae</taxon>
        <taxon>Erysipelothrix</taxon>
    </lineage>
</organism>
<evidence type="ECO:0000256" key="4">
    <source>
        <dbReference type="RuleBase" id="RU003690"/>
    </source>
</evidence>
<dbReference type="Gene3D" id="3.20.20.80">
    <property type="entry name" value="Glycosidases"/>
    <property type="match status" value="1"/>
</dbReference>
<keyword evidence="2 5" id="KW-0378">Hydrolase</keyword>
<dbReference type="PANTHER" id="PTHR10353:SF139">
    <property type="entry name" value="6-PHOSPHO-BETA-GLUCOSIDASE GMUD"/>
    <property type="match status" value="1"/>
</dbReference>
<reference evidence="5" key="1">
    <citation type="submission" date="2022-04" db="EMBL/GenBank/DDBJ databases">
        <authorList>
            <person name="Forde T."/>
        </authorList>
    </citation>
    <scope>NUCLEOTIDE SEQUENCE</scope>
    <source>
        <strain evidence="5">A18Y016a</strain>
        <strain evidence="6">A18Y020d</strain>
    </source>
</reference>
<keyword evidence="7" id="KW-1185">Reference proteome</keyword>
<dbReference type="Proteomes" id="UP001154095">
    <property type="component" value="Chromosome"/>
</dbReference>
<evidence type="ECO:0000313" key="8">
    <source>
        <dbReference type="Proteomes" id="UP001154111"/>
    </source>
</evidence>
<dbReference type="FunFam" id="3.20.20.80:FF:000004">
    <property type="entry name" value="Beta-glucosidase 6-phospho-beta-glucosidase"/>
    <property type="match status" value="1"/>
</dbReference>
<dbReference type="InterPro" id="IPR017853">
    <property type="entry name" value="GH"/>
</dbReference>
<dbReference type="GO" id="GO:0005829">
    <property type="term" value="C:cytosol"/>
    <property type="evidence" value="ECO:0007669"/>
    <property type="project" value="TreeGrafter"/>
</dbReference>
<accession>A0AAU9VFC5</accession>
<dbReference type="GO" id="GO:0016052">
    <property type="term" value="P:carbohydrate catabolic process"/>
    <property type="evidence" value="ECO:0007669"/>
    <property type="project" value="TreeGrafter"/>
</dbReference>
<dbReference type="SUPFAM" id="SSF51445">
    <property type="entry name" value="(Trans)glycosidases"/>
    <property type="match status" value="1"/>
</dbReference>
<dbReference type="EMBL" id="OW659496">
    <property type="protein sequence ID" value="CAH2761166.1"/>
    <property type="molecule type" value="Genomic_DNA"/>
</dbReference>
<dbReference type="Pfam" id="PF00232">
    <property type="entry name" value="Glyco_hydro_1"/>
    <property type="match status" value="1"/>
</dbReference>
<dbReference type="EC" id="3.2.1.86" evidence="5"/>
<protein>
    <submittedName>
        <fullName evidence="5">Glycoside hydrolase family 1 protein</fullName>
        <ecNumber evidence="5">3.2.1.86</ecNumber>
    </submittedName>
</protein>
<dbReference type="EMBL" id="OW659477">
    <property type="protein sequence ID" value="CAH2761157.1"/>
    <property type="molecule type" value="Genomic_DNA"/>
</dbReference>
<dbReference type="Proteomes" id="UP001154111">
    <property type="component" value="Chromosome"/>
</dbReference>
<evidence type="ECO:0000313" key="5">
    <source>
        <dbReference type="EMBL" id="CAH2761157.1"/>
    </source>
</evidence>